<dbReference type="InterPro" id="IPR036291">
    <property type="entry name" value="NAD(P)-bd_dom_sf"/>
</dbReference>
<evidence type="ECO:0000256" key="1">
    <source>
        <dbReference type="ARBA" id="ARBA00010944"/>
    </source>
</evidence>
<dbReference type="GO" id="GO:0005829">
    <property type="term" value="C:cytosol"/>
    <property type="evidence" value="ECO:0007669"/>
    <property type="project" value="TreeGrafter"/>
</dbReference>
<comment type="similarity">
    <text evidence="1 2">Belongs to the dTDP-4-dehydrorhamnose reductase family.</text>
</comment>
<dbReference type="Gene3D" id="3.90.25.10">
    <property type="entry name" value="UDP-galactose 4-epimerase, domain 1"/>
    <property type="match status" value="1"/>
</dbReference>
<comment type="function">
    <text evidence="2">Catalyzes the reduction of dTDP-6-deoxy-L-lyxo-4-hexulose to yield dTDP-L-rhamnose.</text>
</comment>
<dbReference type="Gene3D" id="3.40.50.720">
    <property type="entry name" value="NAD(P)-binding Rossmann-like Domain"/>
    <property type="match status" value="1"/>
</dbReference>
<dbReference type="SUPFAM" id="SSF51735">
    <property type="entry name" value="NAD(P)-binding Rossmann-fold domains"/>
    <property type="match status" value="1"/>
</dbReference>
<organism evidence="4 5">
    <name type="scientific">Neomoorella thermoacetica</name>
    <name type="common">Clostridium thermoaceticum</name>
    <dbReference type="NCBI Taxonomy" id="1525"/>
    <lineage>
        <taxon>Bacteria</taxon>
        <taxon>Bacillati</taxon>
        <taxon>Bacillota</taxon>
        <taxon>Clostridia</taxon>
        <taxon>Neomoorellales</taxon>
        <taxon>Neomoorellaceae</taxon>
        <taxon>Neomoorella</taxon>
    </lineage>
</organism>
<dbReference type="GO" id="GO:0008831">
    <property type="term" value="F:dTDP-4-dehydrorhamnose reductase activity"/>
    <property type="evidence" value="ECO:0007669"/>
    <property type="project" value="UniProtKB-EC"/>
</dbReference>
<dbReference type="UniPathway" id="UPA00124"/>
<dbReference type="EMBL" id="MDDC01000028">
    <property type="protein sequence ID" value="OIQ54873.1"/>
    <property type="molecule type" value="Genomic_DNA"/>
</dbReference>
<dbReference type="InterPro" id="IPR005913">
    <property type="entry name" value="dTDP_dehydrorham_reduct"/>
</dbReference>
<keyword evidence="2" id="KW-0521">NADP</keyword>
<reference evidence="4 5" key="1">
    <citation type="submission" date="2016-08" db="EMBL/GenBank/DDBJ databases">
        <title>Genome-based comparison of Moorella thermoacetic strains.</title>
        <authorList>
            <person name="Poehlein A."/>
            <person name="Bengelsdorf F.R."/>
            <person name="Esser C."/>
            <person name="Duerre P."/>
            <person name="Daniel R."/>
        </authorList>
    </citation>
    <scope>NUCLEOTIDE SEQUENCE [LARGE SCALE GENOMIC DNA]</scope>
    <source>
        <strain evidence="4 5">DSM 21394</strain>
    </source>
</reference>
<dbReference type="GO" id="GO:0019305">
    <property type="term" value="P:dTDP-rhamnose biosynthetic process"/>
    <property type="evidence" value="ECO:0007669"/>
    <property type="project" value="UniProtKB-UniPathway"/>
</dbReference>
<evidence type="ECO:0000313" key="5">
    <source>
        <dbReference type="Proteomes" id="UP000182811"/>
    </source>
</evidence>
<comment type="caution">
    <text evidence="4">The sequence shown here is derived from an EMBL/GenBank/DDBJ whole genome shotgun (WGS) entry which is preliminary data.</text>
</comment>
<name>A0A1J5N7E7_NEOTH</name>
<protein>
    <recommendedName>
        <fullName evidence="2">dTDP-4-dehydrorhamnose reductase</fullName>
        <ecNumber evidence="2">1.1.1.133</ecNumber>
    </recommendedName>
</protein>
<evidence type="ECO:0000259" key="3">
    <source>
        <dbReference type="Pfam" id="PF04321"/>
    </source>
</evidence>
<dbReference type="AlphaFoldDB" id="A0A1J5N7E7"/>
<dbReference type="PANTHER" id="PTHR10491:SF4">
    <property type="entry name" value="METHIONINE ADENOSYLTRANSFERASE 2 SUBUNIT BETA"/>
    <property type="match status" value="1"/>
</dbReference>
<dbReference type="InterPro" id="IPR029903">
    <property type="entry name" value="RmlD-like-bd"/>
</dbReference>
<sequence>MLLETARRYGVERFIQVSVDRCELDHDRAYLVNALGTRNVAAAAAMVGAKLIFISTDYVFNGRAGRPYTEFDPPAPINIYGKSKLAGDLARFIAGLIETELYGIYHASNGGECSWFGFAREIFRLAGLDHVRIRPISLVELNRPAPRPAYSVLDNYCIKLQGLPDLRCWQEALRDFLKGEVLS</sequence>
<keyword evidence="2 4" id="KW-0560">Oxidoreductase</keyword>
<dbReference type="Pfam" id="PF04321">
    <property type="entry name" value="RmlD_sub_bind"/>
    <property type="match status" value="1"/>
</dbReference>
<feature type="domain" description="RmlD-like substrate binding" evidence="3">
    <location>
        <begin position="18"/>
        <end position="88"/>
    </location>
</feature>
<evidence type="ECO:0000313" key="4">
    <source>
        <dbReference type="EMBL" id="OIQ54873.1"/>
    </source>
</evidence>
<evidence type="ECO:0000256" key="2">
    <source>
        <dbReference type="RuleBase" id="RU364082"/>
    </source>
</evidence>
<accession>A0A1J5N7E7</accession>
<comment type="pathway">
    <text evidence="2">Carbohydrate biosynthesis; dTDP-L-rhamnose biosynthesis.</text>
</comment>
<proteinExistence type="inferred from homology"/>
<dbReference type="Proteomes" id="UP000182811">
    <property type="component" value="Unassembled WGS sequence"/>
</dbReference>
<gene>
    <name evidence="4" type="primary">rmlD</name>
    <name evidence="4" type="ORF">MOTE_24430</name>
</gene>
<dbReference type="EC" id="1.1.1.133" evidence="2"/>
<dbReference type="PANTHER" id="PTHR10491">
    <property type="entry name" value="DTDP-4-DEHYDRORHAMNOSE REDUCTASE"/>
    <property type="match status" value="1"/>
</dbReference>